<keyword evidence="3" id="KW-0812">Transmembrane</keyword>
<dbReference type="InterPro" id="IPR058791">
    <property type="entry name" value="3HB_CusB"/>
</dbReference>
<dbReference type="GO" id="GO:0030288">
    <property type="term" value="C:outer membrane-bounded periplasmic space"/>
    <property type="evidence" value="ECO:0007669"/>
    <property type="project" value="TreeGrafter"/>
</dbReference>
<keyword evidence="3" id="KW-1133">Transmembrane helix</keyword>
<dbReference type="Pfam" id="PF11827">
    <property type="entry name" value="DUF3347"/>
    <property type="match status" value="1"/>
</dbReference>
<dbReference type="FunFam" id="2.40.30.170:FF:000010">
    <property type="entry name" value="Efflux RND transporter periplasmic adaptor subunit"/>
    <property type="match status" value="1"/>
</dbReference>
<dbReference type="InterPro" id="IPR058649">
    <property type="entry name" value="CzcB_C"/>
</dbReference>
<dbReference type="NCBIfam" id="TIGR01730">
    <property type="entry name" value="RND_mfp"/>
    <property type="match status" value="1"/>
</dbReference>
<feature type="domain" description="CusB-like barrel-sandwich hybrid" evidence="7">
    <location>
        <begin position="131"/>
        <end position="248"/>
    </location>
</feature>
<dbReference type="InterPro" id="IPR045800">
    <property type="entry name" value="HMBD"/>
</dbReference>
<evidence type="ECO:0000259" key="5">
    <source>
        <dbReference type="Pfam" id="PF19335"/>
    </source>
</evidence>
<evidence type="ECO:0000259" key="4">
    <source>
        <dbReference type="Pfam" id="PF11827"/>
    </source>
</evidence>
<comment type="similarity">
    <text evidence="1">Belongs to the membrane fusion protein (MFP) (TC 8.A.1) family.</text>
</comment>
<evidence type="ECO:0000256" key="3">
    <source>
        <dbReference type="SAM" id="Phobius"/>
    </source>
</evidence>
<dbReference type="GO" id="GO:0060003">
    <property type="term" value="P:copper ion export"/>
    <property type="evidence" value="ECO:0007669"/>
    <property type="project" value="TreeGrafter"/>
</dbReference>
<dbReference type="RefSeq" id="WP_201429773.1">
    <property type="nucleotide sequence ID" value="NZ_JAEQBW010000001.1"/>
</dbReference>
<dbReference type="Pfam" id="PF25919">
    <property type="entry name" value="BSH_CusB"/>
    <property type="match status" value="1"/>
</dbReference>
<dbReference type="GO" id="GO:0016020">
    <property type="term" value="C:membrane"/>
    <property type="evidence" value="ECO:0007669"/>
    <property type="project" value="InterPro"/>
</dbReference>
<gene>
    <name evidence="10" type="ORF">JKA74_03535</name>
</gene>
<feature type="domain" description="CusB-like three alpha-helical bundle" evidence="6">
    <location>
        <begin position="166"/>
        <end position="215"/>
    </location>
</feature>
<protein>
    <submittedName>
        <fullName evidence="10">Efflux RND transporter periplasmic adaptor subunit</fullName>
    </submittedName>
</protein>
<feature type="domain" description="CzcB-like C-terminal circularly permuted SH3-like" evidence="9">
    <location>
        <begin position="338"/>
        <end position="400"/>
    </location>
</feature>
<evidence type="ECO:0000313" key="11">
    <source>
        <dbReference type="Proteomes" id="UP000611723"/>
    </source>
</evidence>
<dbReference type="AlphaFoldDB" id="A0A934WW11"/>
<sequence>MKNIFNNKYFIAVIILIAGIAIGYLISSPDKPQVTEQSEHELADHAAEEIWTCSMHPQIRLPEPGDCPICGMDLIPATSKSSSASQDPVVYEMTPEAVAMANISTSIVTGVSPDGEVLLSGKIQADERNIATITAQYPGRIEQLFVNFTGQVVRRGERLATIYSPELLTAQRELLEAASTKESFPELYEAAREKLRLWKLSEAQIKQIEESGKVKSEFNVIADKGGVVMQRNISVGDYVNTGSILFEVVDLSRVWIMLDAYESDLSLINRGDKVSFTVAGIAGKTYEATVDFIDPIIDQNTRSASVRAEVANPDMELKPGMFVKARIQSSSQKAKQSLAIPRTALLWTGKRSIVYVKVPDTEFPAYEMREITIGTRMGDMWLVESGLEAGEEIVTNGAFSVDAAAQLAGNYSMMTRPKAKTMEVPEKFREQITEIAEEYFELKNKLVENDAEAARMQFSDIREAVNQVEMESLEKNTHDHWMQLKRDMLSAIEMMEAAKGIEEQRQHFVMLSDQVLEMTELFGLQKDKVYKQHCPMAFDNEGAYWLSEQEEILNPYFGDVMLTCGEVTQTYRKGQRVFEKEDEVKQQPTGHQH</sequence>
<dbReference type="InterPro" id="IPR006143">
    <property type="entry name" value="RND_pump_MFP"/>
</dbReference>
<dbReference type="InterPro" id="IPR021782">
    <property type="entry name" value="DUF3347"/>
</dbReference>
<dbReference type="Pfam" id="PF19335">
    <property type="entry name" value="HMBD"/>
    <property type="match status" value="1"/>
</dbReference>
<dbReference type="PANTHER" id="PTHR30097">
    <property type="entry name" value="CATION EFFLUX SYSTEM PROTEIN CUSB"/>
    <property type="match status" value="1"/>
</dbReference>
<dbReference type="PROSITE" id="PS50890">
    <property type="entry name" value="PUA"/>
    <property type="match status" value="1"/>
</dbReference>
<dbReference type="GO" id="GO:0015679">
    <property type="term" value="P:plasma membrane copper ion transport"/>
    <property type="evidence" value="ECO:0007669"/>
    <property type="project" value="TreeGrafter"/>
</dbReference>
<feature type="transmembrane region" description="Helical" evidence="3">
    <location>
        <begin position="9"/>
        <end position="27"/>
    </location>
</feature>
<dbReference type="Gene3D" id="2.40.30.170">
    <property type="match status" value="1"/>
</dbReference>
<keyword evidence="11" id="KW-1185">Reference proteome</keyword>
<dbReference type="Gene3D" id="2.40.420.20">
    <property type="match status" value="1"/>
</dbReference>
<evidence type="ECO:0000313" key="10">
    <source>
        <dbReference type="EMBL" id="MBK6264098.1"/>
    </source>
</evidence>
<feature type="domain" description="DUF3347" evidence="4">
    <location>
        <begin position="436"/>
        <end position="526"/>
    </location>
</feature>
<keyword evidence="3" id="KW-0472">Membrane</keyword>
<evidence type="ECO:0000256" key="1">
    <source>
        <dbReference type="ARBA" id="ARBA00009477"/>
    </source>
</evidence>
<evidence type="ECO:0000256" key="2">
    <source>
        <dbReference type="ARBA" id="ARBA00022448"/>
    </source>
</evidence>
<dbReference type="Gene3D" id="6.10.140.730">
    <property type="match status" value="1"/>
</dbReference>
<dbReference type="Pfam" id="PF25975">
    <property type="entry name" value="CzcB_C"/>
    <property type="match status" value="1"/>
</dbReference>
<dbReference type="GO" id="GO:0022857">
    <property type="term" value="F:transmembrane transporter activity"/>
    <property type="evidence" value="ECO:0007669"/>
    <property type="project" value="InterPro"/>
</dbReference>
<feature type="domain" description="CusB-like beta-barrel" evidence="8">
    <location>
        <begin position="253"/>
        <end position="330"/>
    </location>
</feature>
<dbReference type="SUPFAM" id="SSF111369">
    <property type="entry name" value="HlyD-like secretion proteins"/>
    <property type="match status" value="1"/>
</dbReference>
<dbReference type="Proteomes" id="UP000611723">
    <property type="component" value="Unassembled WGS sequence"/>
</dbReference>
<proteinExistence type="inferred from homology"/>
<keyword evidence="2" id="KW-0813">Transport</keyword>
<dbReference type="EMBL" id="JAEQBW010000001">
    <property type="protein sequence ID" value="MBK6264098.1"/>
    <property type="molecule type" value="Genomic_DNA"/>
</dbReference>
<evidence type="ECO:0000259" key="7">
    <source>
        <dbReference type="Pfam" id="PF25919"/>
    </source>
</evidence>
<comment type="caution">
    <text evidence="10">The sequence shown here is derived from an EMBL/GenBank/DDBJ whole genome shotgun (WGS) entry which is preliminary data.</text>
</comment>
<name>A0A934WW11_9BACT</name>
<dbReference type="InterPro" id="IPR058792">
    <property type="entry name" value="Beta-barrel_RND_2"/>
</dbReference>
<dbReference type="InterPro" id="IPR051909">
    <property type="entry name" value="MFP_Cation_Efflux"/>
</dbReference>
<dbReference type="GO" id="GO:0046914">
    <property type="term" value="F:transition metal ion binding"/>
    <property type="evidence" value="ECO:0007669"/>
    <property type="project" value="TreeGrafter"/>
</dbReference>
<evidence type="ECO:0000259" key="9">
    <source>
        <dbReference type="Pfam" id="PF25975"/>
    </source>
</evidence>
<feature type="domain" description="Heavy metal binding" evidence="5">
    <location>
        <begin position="51"/>
        <end position="77"/>
    </location>
</feature>
<reference evidence="10" key="1">
    <citation type="submission" date="2021-01" db="EMBL/GenBank/DDBJ databases">
        <title>Marivirga aurantiaca sp. nov., isolated from intertidal surface sediments.</title>
        <authorList>
            <person name="Zhang M."/>
        </authorList>
    </citation>
    <scope>NUCLEOTIDE SEQUENCE</scope>
    <source>
        <strain evidence="10">S37H4</strain>
    </source>
</reference>
<organism evidence="10 11">
    <name type="scientific">Marivirga aurantiaca</name>
    <dbReference type="NCBI Taxonomy" id="2802615"/>
    <lineage>
        <taxon>Bacteria</taxon>
        <taxon>Pseudomonadati</taxon>
        <taxon>Bacteroidota</taxon>
        <taxon>Cytophagia</taxon>
        <taxon>Cytophagales</taxon>
        <taxon>Marivirgaceae</taxon>
        <taxon>Marivirga</taxon>
    </lineage>
</organism>
<evidence type="ECO:0000259" key="8">
    <source>
        <dbReference type="Pfam" id="PF25954"/>
    </source>
</evidence>
<dbReference type="Pfam" id="PF25954">
    <property type="entry name" value="Beta-barrel_RND_2"/>
    <property type="match status" value="1"/>
</dbReference>
<evidence type="ECO:0000259" key="6">
    <source>
        <dbReference type="Pfam" id="PF25869"/>
    </source>
</evidence>
<dbReference type="InterPro" id="IPR058790">
    <property type="entry name" value="BSH_CusB"/>
</dbReference>
<dbReference type="PANTHER" id="PTHR30097:SF4">
    <property type="entry name" value="SLR6042 PROTEIN"/>
    <property type="match status" value="1"/>
</dbReference>
<accession>A0A934WW11</accession>
<dbReference type="Pfam" id="PF25869">
    <property type="entry name" value="3HB_CusB"/>
    <property type="match status" value="1"/>
</dbReference>